<organism evidence="2 3">
    <name type="scientific">Gigaspora margarita</name>
    <dbReference type="NCBI Taxonomy" id="4874"/>
    <lineage>
        <taxon>Eukaryota</taxon>
        <taxon>Fungi</taxon>
        <taxon>Fungi incertae sedis</taxon>
        <taxon>Mucoromycota</taxon>
        <taxon>Glomeromycotina</taxon>
        <taxon>Glomeromycetes</taxon>
        <taxon>Diversisporales</taxon>
        <taxon>Gigasporaceae</taxon>
        <taxon>Gigaspora</taxon>
    </lineage>
</organism>
<protein>
    <submittedName>
        <fullName evidence="2">18164_t:CDS:1</fullName>
    </submittedName>
</protein>
<name>A0ABN7XMG2_GIGMA</name>
<dbReference type="EMBL" id="CAJVQB010154534">
    <property type="protein sequence ID" value="CAG8855925.1"/>
    <property type="molecule type" value="Genomic_DNA"/>
</dbReference>
<accession>A0ABN7XMG2</accession>
<sequence length="51" mass="5866">FCIKNPKVHRGKGRPKGTKRLKSAHEAKKVKKVKTNQHRCKKCGVLGHYQK</sequence>
<evidence type="ECO:0000313" key="2">
    <source>
        <dbReference type="EMBL" id="CAG8855925.1"/>
    </source>
</evidence>
<evidence type="ECO:0000256" key="1">
    <source>
        <dbReference type="SAM" id="MobiDB-lite"/>
    </source>
</evidence>
<gene>
    <name evidence="2" type="ORF">GMARGA_LOCUS44746</name>
</gene>
<comment type="caution">
    <text evidence="2">The sequence shown here is derived from an EMBL/GenBank/DDBJ whole genome shotgun (WGS) entry which is preliminary data.</text>
</comment>
<feature type="non-terminal residue" evidence="2">
    <location>
        <position position="1"/>
    </location>
</feature>
<keyword evidence="3" id="KW-1185">Reference proteome</keyword>
<proteinExistence type="predicted"/>
<feature type="region of interest" description="Disordered" evidence="1">
    <location>
        <begin position="1"/>
        <end position="35"/>
    </location>
</feature>
<reference evidence="2 3" key="1">
    <citation type="submission" date="2021-06" db="EMBL/GenBank/DDBJ databases">
        <authorList>
            <person name="Kallberg Y."/>
            <person name="Tangrot J."/>
            <person name="Rosling A."/>
        </authorList>
    </citation>
    <scope>NUCLEOTIDE SEQUENCE [LARGE SCALE GENOMIC DNA]</scope>
    <source>
        <strain evidence="2 3">120-4 pot B 10/14</strain>
    </source>
</reference>
<evidence type="ECO:0000313" key="3">
    <source>
        <dbReference type="Proteomes" id="UP000789901"/>
    </source>
</evidence>
<feature type="non-terminal residue" evidence="2">
    <location>
        <position position="51"/>
    </location>
</feature>
<dbReference type="Proteomes" id="UP000789901">
    <property type="component" value="Unassembled WGS sequence"/>
</dbReference>